<organism evidence="3 4">
    <name type="scientific">Methylomicrobium album BG8</name>
    <dbReference type="NCBI Taxonomy" id="686340"/>
    <lineage>
        <taxon>Bacteria</taxon>
        <taxon>Pseudomonadati</taxon>
        <taxon>Pseudomonadota</taxon>
        <taxon>Gammaproteobacteria</taxon>
        <taxon>Methylococcales</taxon>
        <taxon>Methylococcaceae</taxon>
        <taxon>Methylomicrobium</taxon>
    </lineage>
</organism>
<proteinExistence type="predicted"/>
<dbReference type="eggNOG" id="ENOG5032SHU">
    <property type="taxonomic scope" value="Bacteria"/>
</dbReference>
<dbReference type="InterPro" id="IPR021212">
    <property type="entry name" value="DUF2760"/>
</dbReference>
<evidence type="ECO:0000256" key="1">
    <source>
        <dbReference type="SAM" id="Phobius"/>
    </source>
</evidence>
<keyword evidence="4" id="KW-1185">Reference proteome</keyword>
<dbReference type="STRING" id="686340.Metal_3404"/>
<dbReference type="AlphaFoldDB" id="H8GQS6"/>
<evidence type="ECO:0000313" key="3">
    <source>
        <dbReference type="EMBL" id="EIC31061.1"/>
    </source>
</evidence>
<keyword evidence="1" id="KW-0472">Membrane</keyword>
<dbReference type="Pfam" id="PF10816">
    <property type="entry name" value="DUF2760"/>
    <property type="match status" value="1"/>
</dbReference>
<feature type="transmembrane region" description="Helical" evidence="1">
    <location>
        <begin position="18"/>
        <end position="43"/>
    </location>
</feature>
<protein>
    <recommendedName>
        <fullName evidence="2">DUF2760 domain-containing protein</fullName>
    </recommendedName>
</protein>
<name>H8GQS6_METAL</name>
<accession>H8GQS6</accession>
<dbReference type="EMBL" id="CM001475">
    <property type="protein sequence ID" value="EIC31061.1"/>
    <property type="molecule type" value="Genomic_DNA"/>
</dbReference>
<evidence type="ECO:0000313" key="4">
    <source>
        <dbReference type="Proteomes" id="UP000005090"/>
    </source>
</evidence>
<evidence type="ECO:0000259" key="2">
    <source>
        <dbReference type="Pfam" id="PF10816"/>
    </source>
</evidence>
<gene>
    <name evidence="3" type="ORF">Metal_3404</name>
</gene>
<dbReference type="RefSeq" id="WP_005374123.1">
    <property type="nucleotide sequence ID" value="NZ_CM001475.1"/>
</dbReference>
<keyword evidence="1" id="KW-0812">Transmembrane</keyword>
<reference evidence="3 4" key="1">
    <citation type="journal article" date="2013" name="Genome Announc.">
        <title>Genome Sequence of the Obligate Gammaproteobacterial Methanotroph Methylomicrobium album Strain BG8.</title>
        <authorList>
            <person name="Kits K.D."/>
            <person name="Kalyuzhnaya M.G."/>
            <person name="Klotz M.G."/>
            <person name="Jetten M.S."/>
            <person name="Op den Camp H.J."/>
            <person name="Vuilleumier S."/>
            <person name="Bringel F."/>
            <person name="Dispirito A.A."/>
            <person name="Murrell J.C."/>
            <person name="Bruce D."/>
            <person name="Cheng J.F."/>
            <person name="Copeland A."/>
            <person name="Goodwin L."/>
            <person name="Hauser L."/>
            <person name="Lajus A."/>
            <person name="Land M.L."/>
            <person name="Lapidus A."/>
            <person name="Lucas S."/>
            <person name="Medigue C."/>
            <person name="Pitluck S."/>
            <person name="Woyke T."/>
            <person name="Zeytun A."/>
            <person name="Stein L.Y."/>
        </authorList>
    </citation>
    <scope>NUCLEOTIDE SEQUENCE [LARGE SCALE GENOMIC DNA]</scope>
    <source>
        <strain evidence="3 4">BG8</strain>
    </source>
</reference>
<keyword evidence="1" id="KW-1133">Transmembrane helix</keyword>
<dbReference type="Proteomes" id="UP000005090">
    <property type="component" value="Chromosome"/>
</dbReference>
<sequence>MNMQYAIDLSLRPTTFDFWHVCLASAVLVLALILIIVLLSMVIGMARCRKKRAAAAVAPAAPAPAPEPVVKVVEKIVEVEKIVPGPAPEPVILKEATPDAALQLLGLLQQQARFIDFIKEDLSGFNDADIGVAARVVHEGCNKVINEHFSLAPVRSEQEGGKITLPKGFDAASVRLTGKVTGEAPFTGTLVHKGWQVTQVRLPKLTQGYNAAIVAPAEVEL</sequence>
<feature type="domain" description="DUF2760" evidence="2">
    <location>
        <begin position="98"/>
        <end position="220"/>
    </location>
</feature>
<dbReference type="HOGENOM" id="CLU_074059_0_0_6"/>